<comment type="caution">
    <text evidence="4">The sequence shown here is derived from an EMBL/GenBank/DDBJ whole genome shotgun (WGS) entry which is preliminary data.</text>
</comment>
<evidence type="ECO:0000313" key="5">
    <source>
        <dbReference type="Proteomes" id="UP001174936"/>
    </source>
</evidence>
<evidence type="ECO:0000256" key="2">
    <source>
        <dbReference type="SAM" id="MobiDB-lite"/>
    </source>
</evidence>
<dbReference type="GO" id="GO:0008270">
    <property type="term" value="F:zinc ion binding"/>
    <property type="evidence" value="ECO:0007669"/>
    <property type="project" value="UniProtKB-KW"/>
</dbReference>
<keyword evidence="1" id="KW-0479">Metal-binding</keyword>
<keyword evidence="1" id="KW-0862">Zinc</keyword>
<organism evidence="4 5">
    <name type="scientific">Cercophora newfieldiana</name>
    <dbReference type="NCBI Taxonomy" id="92897"/>
    <lineage>
        <taxon>Eukaryota</taxon>
        <taxon>Fungi</taxon>
        <taxon>Dikarya</taxon>
        <taxon>Ascomycota</taxon>
        <taxon>Pezizomycotina</taxon>
        <taxon>Sordariomycetes</taxon>
        <taxon>Sordariomycetidae</taxon>
        <taxon>Sordariales</taxon>
        <taxon>Lasiosphaeriaceae</taxon>
        <taxon>Cercophora</taxon>
    </lineage>
</organism>
<reference evidence="4" key="1">
    <citation type="submission" date="2023-06" db="EMBL/GenBank/DDBJ databases">
        <title>Genome-scale phylogeny and comparative genomics of the fungal order Sordariales.</title>
        <authorList>
            <consortium name="Lawrence Berkeley National Laboratory"/>
            <person name="Hensen N."/>
            <person name="Bonometti L."/>
            <person name="Westerberg I."/>
            <person name="Brannstrom I.O."/>
            <person name="Guillou S."/>
            <person name="Cros-Aarteil S."/>
            <person name="Calhoun S."/>
            <person name="Haridas S."/>
            <person name="Kuo A."/>
            <person name="Mondo S."/>
            <person name="Pangilinan J."/>
            <person name="Riley R."/>
            <person name="Labutti K."/>
            <person name="Andreopoulos B."/>
            <person name="Lipzen A."/>
            <person name="Chen C."/>
            <person name="Yanf M."/>
            <person name="Daum C."/>
            <person name="Ng V."/>
            <person name="Clum A."/>
            <person name="Steindorff A."/>
            <person name="Ohm R."/>
            <person name="Martin F."/>
            <person name="Silar P."/>
            <person name="Natvig D."/>
            <person name="Lalanne C."/>
            <person name="Gautier V."/>
            <person name="Ament-Velasquez S.L."/>
            <person name="Kruys A."/>
            <person name="Hutchinson M.I."/>
            <person name="Powell A.J."/>
            <person name="Barry K."/>
            <person name="Miller A.N."/>
            <person name="Grigoriev I.V."/>
            <person name="Debuchy R."/>
            <person name="Gladieux P."/>
            <person name="Thoren M.H."/>
            <person name="Johannesson H."/>
        </authorList>
    </citation>
    <scope>NUCLEOTIDE SEQUENCE</scope>
    <source>
        <strain evidence="4">SMH2532-1</strain>
    </source>
</reference>
<dbReference type="EMBL" id="JAULSV010000003">
    <property type="protein sequence ID" value="KAK0648462.1"/>
    <property type="molecule type" value="Genomic_DNA"/>
</dbReference>
<dbReference type="Proteomes" id="UP001174936">
    <property type="component" value="Unassembled WGS sequence"/>
</dbReference>
<dbReference type="PROSITE" id="PS00028">
    <property type="entry name" value="ZINC_FINGER_C2H2_1"/>
    <property type="match status" value="1"/>
</dbReference>
<dbReference type="PANTHER" id="PTHR35179:SF1">
    <property type="entry name" value="INTEGRAL MEMBRANE PROTEIN"/>
    <property type="match status" value="1"/>
</dbReference>
<evidence type="ECO:0000313" key="4">
    <source>
        <dbReference type="EMBL" id="KAK0648462.1"/>
    </source>
</evidence>
<dbReference type="PROSITE" id="PS50157">
    <property type="entry name" value="ZINC_FINGER_C2H2_2"/>
    <property type="match status" value="1"/>
</dbReference>
<feature type="region of interest" description="Disordered" evidence="2">
    <location>
        <begin position="43"/>
        <end position="63"/>
    </location>
</feature>
<name>A0AA39YBI0_9PEZI</name>
<evidence type="ECO:0000256" key="1">
    <source>
        <dbReference type="PROSITE-ProRule" id="PRU00042"/>
    </source>
</evidence>
<keyword evidence="5" id="KW-1185">Reference proteome</keyword>
<protein>
    <recommendedName>
        <fullName evidence="3">C2H2-type domain-containing protein</fullName>
    </recommendedName>
</protein>
<proteinExistence type="predicted"/>
<accession>A0AA39YBI0</accession>
<feature type="domain" description="C2H2-type" evidence="3">
    <location>
        <begin position="2"/>
        <end position="31"/>
    </location>
</feature>
<keyword evidence="1" id="KW-0863">Zinc-finger</keyword>
<gene>
    <name evidence="4" type="ORF">B0T16DRAFT_324280</name>
</gene>
<dbReference type="InterPro" id="IPR013087">
    <property type="entry name" value="Znf_C2H2_type"/>
</dbReference>
<dbReference type="AlphaFoldDB" id="A0AA39YBI0"/>
<sequence length="445" mass="49052">MSLCPCSCGRSFQSAAGLAQHRAAKHSSQLSPELQHQPLGPATQAIAASPRSPPRSPRPRDSRLWKGLLGLEPIATIGLESLRPSNTSVSISTPSQLVCSYNWQSGGGFQVPGYAPIWQNIALPTSLPRDPKLSNASKPTFTTSMYPFEQIFQATAVMDPDFRFNKIDIVTTRNSLRKFLDFCSGRRPDSFRVNLSLVENTLFIEQHNVINMAQGTGWGHSFEKAFTRYPPGFESSTTHDRFLQYPLGDLNCLVGFEVDACYRGDGSEPTQVQPDIEELQDGLGEISLNDSATPLPNTIGKCSMPRPSPHLPAGTTIMPQSAAAELKTCKVGKSGIAAYLPQLWFGRTSWLIVASHKEGTFINTKIMDVASRLTQWEVERQDDLRMLAAFLAAVREAMRKCGRTRCSLMYEKAGVGSPNVVKLFNANITKVGRVVPEEAFHRFWS</sequence>
<evidence type="ECO:0000259" key="3">
    <source>
        <dbReference type="PROSITE" id="PS50157"/>
    </source>
</evidence>
<dbReference type="PANTHER" id="PTHR35179">
    <property type="entry name" value="PROTEIN CBG02620"/>
    <property type="match status" value="1"/>
</dbReference>